<dbReference type="InterPro" id="IPR005940">
    <property type="entry name" value="Anthranilate_Pribosyl_Tfrase"/>
</dbReference>
<feature type="binding site" evidence="9">
    <location>
        <position position="80"/>
    </location>
    <ligand>
        <name>anthranilate</name>
        <dbReference type="ChEBI" id="CHEBI:16567"/>
        <label>1</label>
    </ligand>
</feature>
<dbReference type="PANTHER" id="PTHR43285">
    <property type="entry name" value="ANTHRANILATE PHOSPHORIBOSYLTRANSFERASE"/>
    <property type="match status" value="1"/>
</dbReference>
<evidence type="ECO:0000256" key="8">
    <source>
        <dbReference type="ARBA" id="ARBA00061188"/>
    </source>
</evidence>
<feature type="domain" description="Glycosyl transferase family 3 N-terminal" evidence="11">
    <location>
        <begin position="4"/>
        <end position="65"/>
    </location>
</feature>
<comment type="similarity">
    <text evidence="9">Belongs to the anthranilate phosphoribosyltransferase family.</text>
</comment>
<dbReference type="SUPFAM" id="SSF47648">
    <property type="entry name" value="Nucleoside phosphorylase/phosphoribosyltransferase N-terminal domain"/>
    <property type="match status" value="1"/>
</dbReference>
<evidence type="ECO:0000256" key="3">
    <source>
        <dbReference type="ARBA" id="ARBA00022676"/>
    </source>
</evidence>
<organism evidence="12 13">
    <name type="scientific">Sedimentisphaera salicampi</name>
    <dbReference type="NCBI Taxonomy" id="1941349"/>
    <lineage>
        <taxon>Bacteria</taxon>
        <taxon>Pseudomonadati</taxon>
        <taxon>Planctomycetota</taxon>
        <taxon>Phycisphaerae</taxon>
        <taxon>Sedimentisphaerales</taxon>
        <taxon>Sedimentisphaeraceae</taxon>
        <taxon>Sedimentisphaera</taxon>
    </lineage>
</organism>
<evidence type="ECO:0000313" key="12">
    <source>
        <dbReference type="EMBL" id="ARN56375.1"/>
    </source>
</evidence>
<keyword evidence="13" id="KW-1185">Reference proteome</keyword>
<comment type="pathway">
    <text evidence="1 9">Amino-acid biosynthesis; L-tryptophan biosynthesis; L-tryptophan from chorismate: step 2/5.</text>
</comment>
<dbReference type="HAMAP" id="MF_00211">
    <property type="entry name" value="TrpD"/>
    <property type="match status" value="1"/>
</dbReference>
<keyword evidence="9" id="KW-0479">Metal-binding</keyword>
<feature type="binding site" evidence="9">
    <location>
        <position position="120"/>
    </location>
    <ligand>
        <name>5-phospho-alpha-D-ribose 1-diphosphate</name>
        <dbReference type="ChEBI" id="CHEBI:58017"/>
    </ligand>
</feature>
<feature type="binding site" evidence="9">
    <location>
        <begin position="108"/>
        <end position="116"/>
    </location>
    <ligand>
        <name>5-phospho-alpha-D-ribose 1-diphosphate</name>
        <dbReference type="ChEBI" id="CHEBI:58017"/>
    </ligand>
</feature>
<evidence type="ECO:0000256" key="5">
    <source>
        <dbReference type="ARBA" id="ARBA00022822"/>
    </source>
</evidence>
<feature type="binding site" evidence="9">
    <location>
        <position position="225"/>
    </location>
    <ligand>
        <name>Mg(2+)</name>
        <dbReference type="ChEBI" id="CHEBI:18420"/>
        <label>2</label>
    </ligand>
</feature>
<dbReference type="GO" id="GO:0000162">
    <property type="term" value="P:L-tryptophan biosynthetic process"/>
    <property type="evidence" value="ECO:0007669"/>
    <property type="project" value="UniProtKB-UniRule"/>
</dbReference>
<feature type="binding site" evidence="9">
    <location>
        <position position="111"/>
    </location>
    <ligand>
        <name>anthranilate</name>
        <dbReference type="ChEBI" id="CHEBI:16567"/>
        <label>1</label>
    </ligand>
</feature>
<dbReference type="PANTHER" id="PTHR43285:SF2">
    <property type="entry name" value="ANTHRANILATE PHOSPHORIBOSYLTRANSFERASE"/>
    <property type="match status" value="1"/>
</dbReference>
<feature type="binding site" evidence="9">
    <location>
        <position position="226"/>
    </location>
    <ligand>
        <name>Mg(2+)</name>
        <dbReference type="ChEBI" id="CHEBI:18420"/>
        <label>2</label>
    </ligand>
</feature>
<dbReference type="GO" id="GO:0005829">
    <property type="term" value="C:cytosol"/>
    <property type="evidence" value="ECO:0007669"/>
    <property type="project" value="TreeGrafter"/>
</dbReference>
<dbReference type="STRING" id="1941349.STSP1_00756"/>
<feature type="binding site" evidence="9">
    <location>
        <begin position="90"/>
        <end position="93"/>
    </location>
    <ligand>
        <name>5-phospho-alpha-D-ribose 1-diphosphate</name>
        <dbReference type="ChEBI" id="CHEBI:58017"/>
    </ligand>
</feature>
<dbReference type="RefSeq" id="WP_085755071.1">
    <property type="nucleotide sequence ID" value="NZ_CP021023.1"/>
</dbReference>
<dbReference type="GO" id="GO:0004048">
    <property type="term" value="F:anthranilate phosphoribosyltransferase activity"/>
    <property type="evidence" value="ECO:0007669"/>
    <property type="project" value="UniProtKB-UniRule"/>
</dbReference>
<keyword evidence="3 9" id="KW-0328">Glycosyltransferase</keyword>
<dbReference type="FunFam" id="3.40.1030.10:FF:000002">
    <property type="entry name" value="Anthranilate phosphoribosyltransferase"/>
    <property type="match status" value="1"/>
</dbReference>
<evidence type="ECO:0000256" key="2">
    <source>
        <dbReference type="ARBA" id="ARBA00022605"/>
    </source>
</evidence>
<comment type="cofactor">
    <cofactor evidence="9">
        <name>Mg(2+)</name>
        <dbReference type="ChEBI" id="CHEBI:18420"/>
    </cofactor>
    <text evidence="9">Binds 2 magnesium ions per monomer.</text>
</comment>
<feature type="binding site" evidence="9">
    <location>
        <position position="80"/>
    </location>
    <ligand>
        <name>5-phospho-alpha-D-ribose 1-diphosphate</name>
        <dbReference type="ChEBI" id="CHEBI:58017"/>
    </ligand>
</feature>
<protein>
    <recommendedName>
        <fullName evidence="9">Anthranilate phosphoribosyltransferase</fullName>
        <ecNumber evidence="9">2.4.2.18</ecNumber>
    </recommendedName>
</protein>
<dbReference type="NCBIfam" id="TIGR01245">
    <property type="entry name" value="trpD"/>
    <property type="match status" value="1"/>
</dbReference>
<dbReference type="UniPathway" id="UPA00035">
    <property type="reaction ID" value="UER00041"/>
</dbReference>
<evidence type="ECO:0000259" key="11">
    <source>
        <dbReference type="Pfam" id="PF02885"/>
    </source>
</evidence>
<keyword evidence="2 9" id="KW-0028">Amino-acid biosynthesis</keyword>
<dbReference type="InterPro" id="IPR035902">
    <property type="entry name" value="Nuc_phospho_transferase"/>
</dbReference>
<dbReference type="Gene3D" id="3.40.1030.10">
    <property type="entry name" value="Nucleoside phosphorylase/phosphoribosyltransferase catalytic domain"/>
    <property type="match status" value="1"/>
</dbReference>
<dbReference type="KEGG" id="pbp:STSP1_00756"/>
<dbReference type="Pfam" id="PF02885">
    <property type="entry name" value="Glycos_trans_3N"/>
    <property type="match status" value="1"/>
</dbReference>
<dbReference type="Gene3D" id="1.20.970.10">
    <property type="entry name" value="Transferase, Pyrimidine Nucleoside Phosphorylase, Chain C"/>
    <property type="match status" value="1"/>
</dbReference>
<dbReference type="AlphaFoldDB" id="A0A1W6LKT6"/>
<dbReference type="GO" id="GO:0000287">
    <property type="term" value="F:magnesium ion binding"/>
    <property type="evidence" value="ECO:0007669"/>
    <property type="project" value="UniProtKB-UniRule"/>
</dbReference>
<feature type="binding site" evidence="9">
    <location>
        <position position="88"/>
    </location>
    <ligand>
        <name>5-phospho-alpha-D-ribose 1-diphosphate</name>
        <dbReference type="ChEBI" id="CHEBI:58017"/>
    </ligand>
</feature>
<gene>
    <name evidence="12" type="primary">trpD2</name>
    <name evidence="9" type="synonym">trpD</name>
    <name evidence="12" type="ORF">STSP1_00756</name>
</gene>
<reference evidence="13" key="1">
    <citation type="submission" date="2017-04" db="EMBL/GenBank/DDBJ databases">
        <title>Comparative genomics and description of representatives of a novel lineage of planctomycetes thriving in anoxic sediments.</title>
        <authorList>
            <person name="Spring S."/>
            <person name="Bunk B."/>
            <person name="Sproer C."/>
        </authorList>
    </citation>
    <scope>NUCLEOTIDE SEQUENCE [LARGE SCALE GENOMIC DNA]</scope>
    <source>
        <strain evidence="13">ST-PulAB-D4</strain>
    </source>
</reference>
<evidence type="ECO:0000256" key="7">
    <source>
        <dbReference type="ARBA" id="ARBA00052328"/>
    </source>
</evidence>
<dbReference type="Proteomes" id="UP000193334">
    <property type="component" value="Chromosome"/>
</dbReference>
<evidence type="ECO:0000256" key="9">
    <source>
        <dbReference type="HAMAP-Rule" id="MF_00211"/>
    </source>
</evidence>
<proteinExistence type="inferred from homology"/>
<comment type="subunit">
    <text evidence="9">Homodimer.</text>
</comment>
<accession>A0A1W6LKT6</accession>
<comment type="caution">
    <text evidence="9">Lacks conserved residue(s) required for the propagation of feature annotation.</text>
</comment>
<sequence length="334" mass="35118">MISDVLNNLIAKNDLSRRQVAELFDHMLSGDLTGSQTGALIMGLACKGVSFEELAGAASAMRAKARKMQLTASNHIDTCGTGGDSLGTFNISTATAFVAAGAGVSVAKHGNRSVSSKCGSADVLEAFGVNLDVEPEIVADAVDTIGIGFLFAPKFHSSMKHAAGPRKELGIRSIFNMLGPLTNPAGTRRQLLGVFAPELTEMFANALNLLGSQRAFIVHGNDGLDEISVCDSTRISELNNGTVKTYELYPDIYFGSYAEPESLKGGDVQQNAEIIDDIFSGSKSPARDVVVINAAFAITAGGEAEGIEEGIKIAEEVIDQGKAKNKLKELAEFA</sequence>
<feature type="binding site" evidence="9">
    <location>
        <position position="226"/>
    </location>
    <ligand>
        <name>Mg(2+)</name>
        <dbReference type="ChEBI" id="CHEBI:18420"/>
        <label>1</label>
    </ligand>
</feature>
<comment type="similarity">
    <text evidence="8">In the C-terminal section; belongs to the anthranilate phosphoribosyltransferase family.</text>
</comment>
<name>A0A1W6LKT6_9BACT</name>
<feature type="binding site" evidence="9">
    <location>
        <begin position="83"/>
        <end position="84"/>
    </location>
    <ligand>
        <name>5-phospho-alpha-D-ribose 1-diphosphate</name>
        <dbReference type="ChEBI" id="CHEBI:58017"/>
    </ligand>
</feature>
<comment type="catalytic activity">
    <reaction evidence="7 9">
        <text>N-(5-phospho-beta-D-ribosyl)anthranilate + diphosphate = 5-phospho-alpha-D-ribose 1-diphosphate + anthranilate</text>
        <dbReference type="Rhea" id="RHEA:11768"/>
        <dbReference type="ChEBI" id="CHEBI:16567"/>
        <dbReference type="ChEBI" id="CHEBI:18277"/>
        <dbReference type="ChEBI" id="CHEBI:33019"/>
        <dbReference type="ChEBI" id="CHEBI:58017"/>
        <dbReference type="EC" id="2.4.2.18"/>
    </reaction>
</comment>
<dbReference type="SUPFAM" id="SSF52418">
    <property type="entry name" value="Nucleoside phosphorylase/phosphoribosyltransferase catalytic domain"/>
    <property type="match status" value="1"/>
</dbReference>
<keyword evidence="6 9" id="KW-0057">Aromatic amino acid biosynthesis</keyword>
<dbReference type="Pfam" id="PF00591">
    <property type="entry name" value="Glycos_transf_3"/>
    <property type="match status" value="1"/>
</dbReference>
<evidence type="ECO:0000259" key="10">
    <source>
        <dbReference type="Pfam" id="PF00591"/>
    </source>
</evidence>
<dbReference type="InterPro" id="IPR017459">
    <property type="entry name" value="Glycosyl_Trfase_fam3_N_dom"/>
</dbReference>
<keyword evidence="5 9" id="KW-0822">Tryptophan biosynthesis</keyword>
<dbReference type="InterPro" id="IPR000312">
    <property type="entry name" value="Glycosyl_Trfase_fam3"/>
</dbReference>
<evidence type="ECO:0000256" key="4">
    <source>
        <dbReference type="ARBA" id="ARBA00022679"/>
    </source>
</evidence>
<feature type="domain" description="Glycosyl transferase family 3" evidence="10">
    <location>
        <begin position="74"/>
        <end position="323"/>
    </location>
</feature>
<comment type="function">
    <text evidence="9">Catalyzes the transfer of the phosphoribosyl group of 5-phosphorylribose-1-pyrophosphate (PRPP) to anthranilate to yield N-(5'-phosphoribosyl)-anthranilate (PRA).</text>
</comment>
<evidence type="ECO:0000256" key="6">
    <source>
        <dbReference type="ARBA" id="ARBA00023141"/>
    </source>
</evidence>
<evidence type="ECO:0000313" key="13">
    <source>
        <dbReference type="Proteomes" id="UP000193334"/>
    </source>
</evidence>
<dbReference type="InterPro" id="IPR036320">
    <property type="entry name" value="Glycosyl_Trfase_fam3_N_dom_sf"/>
</dbReference>
<feature type="binding site" evidence="9">
    <location>
        <position position="166"/>
    </location>
    <ligand>
        <name>anthranilate</name>
        <dbReference type="ChEBI" id="CHEBI:16567"/>
        <label>2</label>
    </ligand>
</feature>
<keyword evidence="9" id="KW-0460">Magnesium</keyword>
<dbReference type="EC" id="2.4.2.18" evidence="9"/>
<evidence type="ECO:0000256" key="1">
    <source>
        <dbReference type="ARBA" id="ARBA00004907"/>
    </source>
</evidence>
<dbReference type="EMBL" id="CP021023">
    <property type="protein sequence ID" value="ARN56375.1"/>
    <property type="molecule type" value="Genomic_DNA"/>
</dbReference>
<keyword evidence="4 9" id="KW-0808">Transferase</keyword>
<feature type="binding site" evidence="9">
    <location>
        <position position="92"/>
    </location>
    <ligand>
        <name>Mg(2+)</name>
        <dbReference type="ChEBI" id="CHEBI:18420"/>
        <label>1</label>
    </ligand>
</feature>